<dbReference type="SUPFAM" id="SSF52402">
    <property type="entry name" value="Adenine nucleotide alpha hydrolases-like"/>
    <property type="match status" value="1"/>
</dbReference>
<reference evidence="3 4" key="1">
    <citation type="journal article" date="2019" name="Int. J. Syst. Evol. Microbiol.">
        <title>The Global Catalogue of Microorganisms (GCM) 10K type strain sequencing project: providing services to taxonomists for standard genome sequencing and annotation.</title>
        <authorList>
            <consortium name="The Broad Institute Genomics Platform"/>
            <consortium name="The Broad Institute Genome Sequencing Center for Infectious Disease"/>
            <person name="Wu L."/>
            <person name="Ma J."/>
        </authorList>
    </citation>
    <scope>NUCLEOTIDE SEQUENCE [LARGE SCALE GENOMIC DNA]</scope>
    <source>
        <strain evidence="3 4">PJ61</strain>
    </source>
</reference>
<protein>
    <submittedName>
        <fullName evidence="3">Universal stress protein</fullName>
    </submittedName>
</protein>
<accession>A0ABD5T6I2</accession>
<feature type="domain" description="UspA" evidence="2">
    <location>
        <begin position="2"/>
        <end position="136"/>
    </location>
</feature>
<dbReference type="Pfam" id="PF00582">
    <property type="entry name" value="Usp"/>
    <property type="match status" value="1"/>
</dbReference>
<comment type="similarity">
    <text evidence="1">Belongs to the universal stress protein A family.</text>
</comment>
<evidence type="ECO:0000259" key="2">
    <source>
        <dbReference type="Pfam" id="PF00582"/>
    </source>
</evidence>
<dbReference type="InterPro" id="IPR006016">
    <property type="entry name" value="UspA"/>
</dbReference>
<dbReference type="InterPro" id="IPR014729">
    <property type="entry name" value="Rossmann-like_a/b/a_fold"/>
</dbReference>
<keyword evidence="4" id="KW-1185">Reference proteome</keyword>
<dbReference type="EMBL" id="JBHSWT010000296">
    <property type="protein sequence ID" value="MFC6771191.1"/>
    <property type="molecule type" value="Genomic_DNA"/>
</dbReference>
<dbReference type="Gene3D" id="3.40.50.620">
    <property type="entry name" value="HUPs"/>
    <property type="match status" value="1"/>
</dbReference>
<evidence type="ECO:0000256" key="1">
    <source>
        <dbReference type="ARBA" id="ARBA00008791"/>
    </source>
</evidence>
<evidence type="ECO:0000313" key="4">
    <source>
        <dbReference type="Proteomes" id="UP001596274"/>
    </source>
</evidence>
<organism evidence="3 4">
    <name type="scientific">Halorubrum pallidum</name>
    <dbReference type="NCBI Taxonomy" id="1526114"/>
    <lineage>
        <taxon>Archaea</taxon>
        <taxon>Methanobacteriati</taxon>
        <taxon>Methanobacteriota</taxon>
        <taxon>Stenosarchaea group</taxon>
        <taxon>Halobacteria</taxon>
        <taxon>Halobacteriales</taxon>
        <taxon>Haloferacaceae</taxon>
        <taxon>Halorubrum</taxon>
    </lineage>
</organism>
<dbReference type="CDD" id="cd00293">
    <property type="entry name" value="USP-like"/>
    <property type="match status" value="1"/>
</dbReference>
<sequence>MTIVAAVDRSERASYVVDEAAELAAAFDDTVHVAHALTRSEFLDLGITSAQAEEPKDMAEIRAAASEMAAEAVTDVDVPYETIGLVGGPAEEIVRYADEQDARYIVVSPKRRSQTGKVLFGSTAQSIILNASVPVVSTIHPNNI</sequence>
<dbReference type="PANTHER" id="PTHR46268:SF6">
    <property type="entry name" value="UNIVERSAL STRESS PROTEIN UP12"/>
    <property type="match status" value="1"/>
</dbReference>
<comment type="caution">
    <text evidence="3">The sequence shown here is derived from an EMBL/GenBank/DDBJ whole genome shotgun (WGS) entry which is preliminary data.</text>
</comment>
<dbReference type="Proteomes" id="UP001596274">
    <property type="component" value="Unassembled WGS sequence"/>
</dbReference>
<dbReference type="PANTHER" id="PTHR46268">
    <property type="entry name" value="STRESS RESPONSE PROTEIN NHAX"/>
    <property type="match status" value="1"/>
</dbReference>
<proteinExistence type="inferred from homology"/>
<dbReference type="AlphaFoldDB" id="A0ABD5T6I2"/>
<gene>
    <name evidence="3" type="ORF">ACFQDD_06615</name>
</gene>
<evidence type="ECO:0000313" key="3">
    <source>
        <dbReference type="EMBL" id="MFC6771191.1"/>
    </source>
</evidence>
<name>A0ABD5T6I2_9EURY</name>